<proteinExistence type="predicted"/>
<protein>
    <submittedName>
        <fullName evidence="1">Uncharacterized protein</fullName>
    </submittedName>
</protein>
<name>A0ACB8F7Q0_9SAUR</name>
<reference evidence="1" key="1">
    <citation type="submission" date="2021-08" db="EMBL/GenBank/DDBJ databases">
        <title>The first chromosome-level gecko genome reveals the dynamic sex chromosomes of Neotropical dwarf geckos (Sphaerodactylidae: Sphaerodactylus).</title>
        <authorList>
            <person name="Pinto B.J."/>
            <person name="Keating S.E."/>
            <person name="Gamble T."/>
        </authorList>
    </citation>
    <scope>NUCLEOTIDE SEQUENCE</scope>
    <source>
        <strain evidence="1">TG3544</strain>
    </source>
</reference>
<sequence length="66" mass="7116">MTRQRSGISNFEYLMYLNTLADVPTATSDAVPSLPMDPADYHSQTLDLTNPAVFVDSVQAHGATDG</sequence>
<gene>
    <name evidence="1" type="ORF">K3G42_003493</name>
</gene>
<evidence type="ECO:0000313" key="1">
    <source>
        <dbReference type="EMBL" id="KAH8001261.1"/>
    </source>
</evidence>
<dbReference type="EMBL" id="CM037621">
    <property type="protein sequence ID" value="KAH8001261.1"/>
    <property type="molecule type" value="Genomic_DNA"/>
</dbReference>
<organism evidence="1 2">
    <name type="scientific">Sphaerodactylus townsendi</name>
    <dbReference type="NCBI Taxonomy" id="933632"/>
    <lineage>
        <taxon>Eukaryota</taxon>
        <taxon>Metazoa</taxon>
        <taxon>Chordata</taxon>
        <taxon>Craniata</taxon>
        <taxon>Vertebrata</taxon>
        <taxon>Euteleostomi</taxon>
        <taxon>Lepidosauria</taxon>
        <taxon>Squamata</taxon>
        <taxon>Bifurcata</taxon>
        <taxon>Gekkota</taxon>
        <taxon>Sphaerodactylidae</taxon>
        <taxon>Sphaerodactylus</taxon>
    </lineage>
</organism>
<keyword evidence="2" id="KW-1185">Reference proteome</keyword>
<dbReference type="Proteomes" id="UP000827872">
    <property type="component" value="Linkage Group LG08"/>
</dbReference>
<evidence type="ECO:0000313" key="2">
    <source>
        <dbReference type="Proteomes" id="UP000827872"/>
    </source>
</evidence>
<accession>A0ACB8F7Q0</accession>
<comment type="caution">
    <text evidence="1">The sequence shown here is derived from an EMBL/GenBank/DDBJ whole genome shotgun (WGS) entry which is preliminary data.</text>
</comment>